<dbReference type="Pfam" id="PF00078">
    <property type="entry name" value="RVT_1"/>
    <property type="match status" value="1"/>
</dbReference>
<dbReference type="EC" id="2.7.7.49" evidence="1"/>
<keyword evidence="11" id="KW-1185">Reference proteome</keyword>
<keyword evidence="3" id="KW-0540">Nuclease</keyword>
<dbReference type="InterPro" id="IPR043128">
    <property type="entry name" value="Rev_trsase/Diguanyl_cyclase"/>
</dbReference>
<dbReference type="SUPFAM" id="SSF56672">
    <property type="entry name" value="DNA/RNA polymerases"/>
    <property type="match status" value="1"/>
</dbReference>
<protein>
    <recommendedName>
        <fullName evidence="1">RNA-directed DNA polymerase</fullName>
        <ecNumber evidence="1">2.7.7.49</ecNumber>
    </recommendedName>
</protein>
<feature type="region of interest" description="Disordered" evidence="7">
    <location>
        <begin position="172"/>
        <end position="212"/>
    </location>
</feature>
<proteinExistence type="predicted"/>
<dbReference type="OrthoDB" id="7856237at2759"/>
<dbReference type="EMBL" id="BGPR01117157">
    <property type="protein sequence ID" value="GBN09141.1"/>
    <property type="molecule type" value="Genomic_DNA"/>
</dbReference>
<dbReference type="InterPro" id="IPR041577">
    <property type="entry name" value="RT_RNaseH_2"/>
</dbReference>
<feature type="domain" description="Reverse transcriptase" evidence="8">
    <location>
        <begin position="582"/>
        <end position="734"/>
    </location>
</feature>
<gene>
    <name evidence="10" type="primary">pol_3408</name>
    <name evidence="10" type="ORF">AVEN_39736_1</name>
</gene>
<feature type="compositionally biased region" description="Basic and acidic residues" evidence="7">
    <location>
        <begin position="173"/>
        <end position="183"/>
    </location>
</feature>
<sequence>MQKFDSQNTDISLYLTLFERQARAAGIEEEEWVSQLISLLPLDLAQIIIKESEEQMREYTNVKKVLLDRFKMKPETFRIKFTQHQRKQGDLWKDLVFELQNYLDGWIEGLNVTDFKGLKALMIADQLKRRVPNEVKDHFLDEWGELIDPLVLSGKLDQYESVRGHRKINPVRMAERKSLDRARPNSPRKKHPAKNAEKTEHQFGKIPAPKGNWRNEKFERRTQPACYICHSTSHLRPNCPQLNKSKELVNRVGLSEQTQDLFAPYLSKALVNNDEMDILRDTGASIDIVSRNHILPEHFTGEVVYVKQPLDAEFRCLPLAKVELQSPEFGCVVTKAAVIDAQLDSGWYLLSNKTYELILEAKRKPTLNAVVTRSQTRKIEPLKSEEKGKKAVSPKEPAAVVKGDTTPLRLPPAVREDGNLIEVDKAALQSAQKGCSTLQTCFLLEERGNSDFCIREENQEHEAEELKILYPVSDPNIYDFERIKADSALEGRLSPTEIESLKQLLGRHKKIFSNDPGKTHLVEHDFELISDKPIRSKPYRTSQRQNEILKGEIKRMLDLNIIEIGQSDYASPMILVESTGRDPRPCIDYRLLNANVRTQYFPLPNIEERVERVAAAKYITVIDLAKGYWQIPLSERARRYSAFVTSFGTYIPLRMPFGLVNAPYFFSKLMAQVLENCDTFAVPYLDDIAIYSENWEDHLKHADEVLKRIGNAQLTIKPSKCKFAQNHTKYLGHIVGGGVRSPAEAKIKAVMEFPTPKTKTQIRAFLGLAGYYAHYVKNFSLIAAPLTQSLKGKIKKEGVNWTQDGNRAFTEMKNRSTEIPVLHAPDYNREFIVQTDASDLGIGVVLSQRNDKGEELPVLFLSKKFTDAQRKYGTTEKECAAIIYAITKLRYYLDGQQFTN</sequence>
<feature type="coiled-coil region" evidence="6">
    <location>
        <begin position="42"/>
        <end position="69"/>
    </location>
</feature>
<evidence type="ECO:0000256" key="1">
    <source>
        <dbReference type="ARBA" id="ARBA00012493"/>
    </source>
</evidence>
<keyword evidence="4" id="KW-0378">Hydrolase</keyword>
<reference evidence="10 11" key="1">
    <citation type="journal article" date="2019" name="Sci. Rep.">
        <title>Orb-weaving spider Araneus ventricosus genome elucidates the spidroin gene catalogue.</title>
        <authorList>
            <person name="Kono N."/>
            <person name="Nakamura H."/>
            <person name="Ohtoshi R."/>
            <person name="Moran D.A.P."/>
            <person name="Shinohara A."/>
            <person name="Yoshida Y."/>
            <person name="Fujiwara M."/>
            <person name="Mori M."/>
            <person name="Tomita M."/>
            <person name="Arakawa K."/>
        </authorList>
    </citation>
    <scope>NUCLEOTIDE SEQUENCE [LARGE SCALE GENOMIC DNA]</scope>
</reference>
<keyword evidence="5" id="KW-0695">RNA-directed DNA polymerase</keyword>
<keyword evidence="6" id="KW-0175">Coiled coil</keyword>
<comment type="caution">
    <text evidence="10">The sequence shown here is derived from an EMBL/GenBank/DDBJ whole genome shotgun (WGS) entry which is preliminary data.</text>
</comment>
<evidence type="ECO:0000256" key="2">
    <source>
        <dbReference type="ARBA" id="ARBA00022695"/>
    </source>
</evidence>
<feature type="compositionally biased region" description="Basic and acidic residues" evidence="7">
    <location>
        <begin position="194"/>
        <end position="203"/>
    </location>
</feature>
<dbReference type="PANTHER" id="PTHR33064">
    <property type="entry name" value="POL PROTEIN"/>
    <property type="match status" value="1"/>
</dbReference>
<evidence type="ECO:0000313" key="11">
    <source>
        <dbReference type="Proteomes" id="UP000499080"/>
    </source>
</evidence>
<feature type="domain" description="Reverse transcriptase/retrotransposon-derived protein RNase H-like" evidence="9">
    <location>
        <begin position="801"/>
        <end position="899"/>
    </location>
</feature>
<dbReference type="Pfam" id="PF17919">
    <property type="entry name" value="RT_RNaseH_2"/>
    <property type="match status" value="1"/>
</dbReference>
<dbReference type="Proteomes" id="UP000499080">
    <property type="component" value="Unassembled WGS sequence"/>
</dbReference>
<keyword evidence="2" id="KW-0808">Transferase</keyword>
<dbReference type="GO" id="GO:0004519">
    <property type="term" value="F:endonuclease activity"/>
    <property type="evidence" value="ECO:0007669"/>
    <property type="project" value="UniProtKB-KW"/>
</dbReference>
<dbReference type="Gene3D" id="3.30.70.270">
    <property type="match status" value="2"/>
</dbReference>
<dbReference type="CDD" id="cd09274">
    <property type="entry name" value="RNase_HI_RT_Ty3"/>
    <property type="match status" value="1"/>
</dbReference>
<dbReference type="InterPro" id="IPR043502">
    <property type="entry name" value="DNA/RNA_pol_sf"/>
</dbReference>
<dbReference type="CDD" id="cd01647">
    <property type="entry name" value="RT_LTR"/>
    <property type="match status" value="1"/>
</dbReference>
<dbReference type="GO" id="GO:0003964">
    <property type="term" value="F:RNA-directed DNA polymerase activity"/>
    <property type="evidence" value="ECO:0007669"/>
    <property type="project" value="UniProtKB-KW"/>
</dbReference>
<evidence type="ECO:0000259" key="9">
    <source>
        <dbReference type="Pfam" id="PF17919"/>
    </source>
</evidence>
<evidence type="ECO:0000256" key="4">
    <source>
        <dbReference type="ARBA" id="ARBA00022759"/>
    </source>
</evidence>
<keyword evidence="4" id="KW-0255">Endonuclease</keyword>
<evidence type="ECO:0000256" key="5">
    <source>
        <dbReference type="ARBA" id="ARBA00022918"/>
    </source>
</evidence>
<keyword evidence="2" id="KW-0548">Nucleotidyltransferase</keyword>
<evidence type="ECO:0000259" key="8">
    <source>
        <dbReference type="Pfam" id="PF00078"/>
    </source>
</evidence>
<feature type="region of interest" description="Disordered" evidence="7">
    <location>
        <begin position="383"/>
        <end position="412"/>
    </location>
</feature>
<dbReference type="InterPro" id="IPR000477">
    <property type="entry name" value="RT_dom"/>
</dbReference>
<evidence type="ECO:0000256" key="3">
    <source>
        <dbReference type="ARBA" id="ARBA00022722"/>
    </source>
</evidence>
<dbReference type="Gene3D" id="3.10.10.10">
    <property type="entry name" value="HIV Type 1 Reverse Transcriptase, subunit A, domain 1"/>
    <property type="match status" value="1"/>
</dbReference>
<evidence type="ECO:0000256" key="7">
    <source>
        <dbReference type="SAM" id="MobiDB-lite"/>
    </source>
</evidence>
<dbReference type="InterPro" id="IPR051320">
    <property type="entry name" value="Viral_Replic_Matur_Polypro"/>
</dbReference>
<name>A0A4Y2L390_ARAVE</name>
<evidence type="ECO:0000313" key="10">
    <source>
        <dbReference type="EMBL" id="GBN09141.1"/>
    </source>
</evidence>
<accession>A0A4Y2L390</accession>
<organism evidence="10 11">
    <name type="scientific">Araneus ventricosus</name>
    <name type="common">Orbweaver spider</name>
    <name type="synonym">Epeira ventricosa</name>
    <dbReference type="NCBI Taxonomy" id="182803"/>
    <lineage>
        <taxon>Eukaryota</taxon>
        <taxon>Metazoa</taxon>
        <taxon>Ecdysozoa</taxon>
        <taxon>Arthropoda</taxon>
        <taxon>Chelicerata</taxon>
        <taxon>Arachnida</taxon>
        <taxon>Araneae</taxon>
        <taxon>Araneomorphae</taxon>
        <taxon>Entelegynae</taxon>
        <taxon>Araneoidea</taxon>
        <taxon>Araneidae</taxon>
        <taxon>Araneus</taxon>
    </lineage>
</organism>
<dbReference type="AlphaFoldDB" id="A0A4Y2L390"/>
<evidence type="ECO:0000256" key="6">
    <source>
        <dbReference type="SAM" id="Coils"/>
    </source>
</evidence>
<dbReference type="FunFam" id="3.30.70.270:FF:000020">
    <property type="entry name" value="Transposon Tf2-6 polyprotein-like Protein"/>
    <property type="match status" value="1"/>
</dbReference>
<dbReference type="PANTHER" id="PTHR33064:SF29">
    <property type="entry name" value="PEPTIDASE A2 DOMAIN-CONTAINING PROTEIN-RELATED"/>
    <property type="match status" value="1"/>
</dbReference>
<dbReference type="FunFam" id="3.10.20.370:FF:000001">
    <property type="entry name" value="Retrovirus-related Pol polyprotein from transposon 17.6-like protein"/>
    <property type="match status" value="1"/>
</dbReference>